<evidence type="ECO:0000313" key="1">
    <source>
        <dbReference type="EMBL" id="KAA0258108.1"/>
    </source>
</evidence>
<dbReference type="OrthoDB" id="368646at2"/>
<keyword evidence="1" id="KW-0456">Lyase</keyword>
<organism evidence="1 2">
    <name type="scientific">Deferribacter autotrophicus</name>
    <dbReference type="NCBI Taxonomy" id="500465"/>
    <lineage>
        <taxon>Bacteria</taxon>
        <taxon>Pseudomonadati</taxon>
        <taxon>Deferribacterota</taxon>
        <taxon>Deferribacteres</taxon>
        <taxon>Deferribacterales</taxon>
        <taxon>Deferribacteraceae</taxon>
        <taxon>Deferribacter</taxon>
    </lineage>
</organism>
<dbReference type="EMBL" id="VFJB01000005">
    <property type="protein sequence ID" value="KAA0258108.1"/>
    <property type="molecule type" value="Genomic_DNA"/>
</dbReference>
<dbReference type="Proteomes" id="UP000322876">
    <property type="component" value="Unassembled WGS sequence"/>
</dbReference>
<proteinExistence type="predicted"/>
<gene>
    <name evidence="1" type="ORF">FHQ18_06840</name>
</gene>
<name>A0A5A8F7Y1_9BACT</name>
<protein>
    <submittedName>
        <fullName evidence="1">DNA photolyase</fullName>
    </submittedName>
</protein>
<dbReference type="InterPro" id="IPR007197">
    <property type="entry name" value="rSAM"/>
</dbReference>
<dbReference type="Gene3D" id="3.40.50.12110">
    <property type="match status" value="1"/>
</dbReference>
<dbReference type="GO" id="GO:0042601">
    <property type="term" value="C:endospore-forming forespore"/>
    <property type="evidence" value="ECO:0007669"/>
    <property type="project" value="TreeGrafter"/>
</dbReference>
<evidence type="ECO:0000313" key="2">
    <source>
        <dbReference type="Proteomes" id="UP000322876"/>
    </source>
</evidence>
<dbReference type="SFLD" id="SFLDS00029">
    <property type="entry name" value="Radical_SAM"/>
    <property type="match status" value="1"/>
</dbReference>
<dbReference type="InterPro" id="IPR058240">
    <property type="entry name" value="rSAM_sf"/>
</dbReference>
<dbReference type="Gene3D" id="3.80.30.30">
    <property type="match status" value="1"/>
</dbReference>
<dbReference type="GO" id="GO:0051539">
    <property type="term" value="F:4 iron, 4 sulfur cluster binding"/>
    <property type="evidence" value="ECO:0007669"/>
    <property type="project" value="TreeGrafter"/>
</dbReference>
<dbReference type="GO" id="GO:0003913">
    <property type="term" value="F:DNA photolyase activity"/>
    <property type="evidence" value="ECO:0007669"/>
    <property type="project" value="TreeGrafter"/>
</dbReference>
<dbReference type="GO" id="GO:1904047">
    <property type="term" value="F:S-adenosyl-L-methionine binding"/>
    <property type="evidence" value="ECO:0007669"/>
    <property type="project" value="TreeGrafter"/>
</dbReference>
<comment type="caution">
    <text evidence="1">The sequence shown here is derived from an EMBL/GenBank/DDBJ whole genome shotgun (WGS) entry which is preliminary data.</text>
</comment>
<keyword evidence="2" id="KW-1185">Reference proteome</keyword>
<sequence>MIYVDKASLNSIPVKIIEKKGIPFEVISENDYSEIEDKKSNILITSSLNKFVHPCPATKNYRCCNYQVVDAIEGCPYDCKYCILQVYLNHEYIKIYSDLEVIKKEILELNSRGRFRLGTGELSDSLALDNIFEFSKFYADIVNNLENIQFEFKTKSKNIENLLNLNPKNIVVSWSLNPDFIVEKEEIRAAPLSERINAAKMCAEAGFKVSFHFDPLIYYENFEKGYSDVIEMLFENIPEKSVEFISVSTFRFIPELYERVREKFGETILFENNFIVAGDGKMRYFKGLRVNMLRFVIEKIRSYWKDVFIYFCMEQKEIWDKLMNFDPGEREQFEKNFPWYCCS</sequence>
<dbReference type="Pfam" id="PF20903">
    <property type="entry name" value="SPL"/>
    <property type="match status" value="1"/>
</dbReference>
<dbReference type="AlphaFoldDB" id="A0A5A8F7Y1"/>
<reference evidence="1 2" key="1">
    <citation type="submission" date="2019-06" db="EMBL/GenBank/DDBJ databases">
        <title>Genomic insights into carbon and energy metabolism of Deferribacter autotrophicus revealed new metabolic traits in the phylum Deferribacteres.</title>
        <authorList>
            <person name="Slobodkin A.I."/>
            <person name="Slobodkina G.B."/>
            <person name="Allioux M."/>
            <person name="Alain K."/>
            <person name="Jebbar M."/>
            <person name="Shadrin V."/>
            <person name="Kublanov I.V."/>
            <person name="Toshchakov S.V."/>
            <person name="Bonch-Osmolovskaya E.A."/>
        </authorList>
    </citation>
    <scope>NUCLEOTIDE SEQUENCE [LARGE SCALE GENOMIC DNA]</scope>
    <source>
        <strain evidence="1 2">SL50</strain>
    </source>
</reference>
<dbReference type="RefSeq" id="WP_149266429.1">
    <property type="nucleotide sequence ID" value="NZ_VFJB01000005.1"/>
</dbReference>
<dbReference type="PANTHER" id="PTHR37822">
    <property type="entry name" value="SPORE PHOTOPRODUCT LYASE-RELATED"/>
    <property type="match status" value="1"/>
</dbReference>
<dbReference type="InterPro" id="IPR049539">
    <property type="entry name" value="SPL"/>
</dbReference>
<accession>A0A5A8F7Y1</accession>
<dbReference type="PANTHER" id="PTHR37822:SF2">
    <property type="entry name" value="SPORE PHOTOPRODUCT LYASE"/>
    <property type="match status" value="1"/>
</dbReference>
<dbReference type="SUPFAM" id="SSF102114">
    <property type="entry name" value="Radical SAM enzymes"/>
    <property type="match status" value="1"/>
</dbReference>